<feature type="compositionally biased region" description="Low complexity" evidence="1">
    <location>
        <begin position="101"/>
        <end position="117"/>
    </location>
</feature>
<gene>
    <name evidence="2" type="ORF">HETSPECPRED_008297</name>
</gene>
<accession>A0A8H3FY32</accession>
<feature type="compositionally biased region" description="Polar residues" evidence="1">
    <location>
        <begin position="202"/>
        <end position="215"/>
    </location>
</feature>
<name>A0A8H3FY32_9LECA</name>
<keyword evidence="3" id="KW-1185">Reference proteome</keyword>
<feature type="region of interest" description="Disordered" evidence="1">
    <location>
        <begin position="1"/>
        <end position="45"/>
    </location>
</feature>
<evidence type="ECO:0000313" key="3">
    <source>
        <dbReference type="Proteomes" id="UP000664521"/>
    </source>
</evidence>
<feature type="compositionally biased region" description="Low complexity" evidence="1">
    <location>
        <begin position="1"/>
        <end position="20"/>
    </location>
</feature>
<feature type="compositionally biased region" description="Basic and acidic residues" evidence="1">
    <location>
        <begin position="167"/>
        <end position="183"/>
    </location>
</feature>
<feature type="region of interest" description="Disordered" evidence="1">
    <location>
        <begin position="159"/>
        <end position="222"/>
    </location>
</feature>
<sequence>MDNAESSSSPSSSPRSRPSPTAGDPEPEAPSDMRTGPYFPTFKTPRREKILHPVLTTAYDLEPIARPEYHIRIHPVLANADLRSRYLADPEVHVPRPLFTSSKSRGSSSVVSSSYEGSKGKSRSSTIETSVVDSFTPSSSPMAKAIMDEIDAEIAIRMDNQGRPQRTSREAEAKDNNTEKSDGSEAQEMQMPEVRGLFLKPKSSTPETEASNQAQIPAASHHGMAKVSISNLKELTVAEANARIQAFRASSDYQSYRREQKRIFDSPRRANAAAKDRVAEFKKTPSWTRYTADVALILEHGDASDVAIISGSHSPRTLSSMPKAPAGGAASEKPRRRYQGPVTQMWASFGANRRKEEMWD</sequence>
<feature type="compositionally biased region" description="Polar residues" evidence="1">
    <location>
        <begin position="126"/>
        <end position="141"/>
    </location>
</feature>
<proteinExistence type="predicted"/>
<reference evidence="2" key="1">
    <citation type="submission" date="2021-03" db="EMBL/GenBank/DDBJ databases">
        <authorList>
            <person name="Tagirdzhanova G."/>
        </authorList>
    </citation>
    <scope>NUCLEOTIDE SEQUENCE</scope>
</reference>
<protein>
    <submittedName>
        <fullName evidence="2">Uncharacterized protein</fullName>
    </submittedName>
</protein>
<dbReference type="EMBL" id="CAJPDS010000062">
    <property type="protein sequence ID" value="CAF9932205.1"/>
    <property type="molecule type" value="Genomic_DNA"/>
</dbReference>
<evidence type="ECO:0000313" key="2">
    <source>
        <dbReference type="EMBL" id="CAF9932205.1"/>
    </source>
</evidence>
<dbReference type="AlphaFoldDB" id="A0A8H3FY32"/>
<dbReference type="Proteomes" id="UP000664521">
    <property type="component" value="Unassembled WGS sequence"/>
</dbReference>
<comment type="caution">
    <text evidence="2">The sequence shown here is derived from an EMBL/GenBank/DDBJ whole genome shotgun (WGS) entry which is preliminary data.</text>
</comment>
<dbReference type="OrthoDB" id="10583508at2759"/>
<feature type="region of interest" description="Disordered" evidence="1">
    <location>
        <begin position="96"/>
        <end position="143"/>
    </location>
</feature>
<organism evidence="2 3">
    <name type="scientific">Heterodermia speciosa</name>
    <dbReference type="NCBI Taxonomy" id="116794"/>
    <lineage>
        <taxon>Eukaryota</taxon>
        <taxon>Fungi</taxon>
        <taxon>Dikarya</taxon>
        <taxon>Ascomycota</taxon>
        <taxon>Pezizomycotina</taxon>
        <taxon>Lecanoromycetes</taxon>
        <taxon>OSLEUM clade</taxon>
        <taxon>Lecanoromycetidae</taxon>
        <taxon>Caliciales</taxon>
        <taxon>Physciaceae</taxon>
        <taxon>Heterodermia</taxon>
    </lineage>
</organism>
<evidence type="ECO:0000256" key="1">
    <source>
        <dbReference type="SAM" id="MobiDB-lite"/>
    </source>
</evidence>
<feature type="region of interest" description="Disordered" evidence="1">
    <location>
        <begin position="313"/>
        <end position="360"/>
    </location>
</feature>